<gene>
    <name evidence="1" type="ORF">L1857_12600</name>
</gene>
<evidence type="ECO:0008006" key="3">
    <source>
        <dbReference type="Google" id="ProtNLM"/>
    </source>
</evidence>
<name>A0ABY4NU49_9PSEU</name>
<organism evidence="1 2">
    <name type="scientific">Amycolatopsis thermalba</name>
    <dbReference type="NCBI Taxonomy" id="944492"/>
    <lineage>
        <taxon>Bacteria</taxon>
        <taxon>Bacillati</taxon>
        <taxon>Actinomycetota</taxon>
        <taxon>Actinomycetes</taxon>
        <taxon>Pseudonocardiales</taxon>
        <taxon>Pseudonocardiaceae</taxon>
        <taxon>Amycolatopsis</taxon>
    </lineage>
</organism>
<reference evidence="1" key="1">
    <citation type="submission" date="2022-01" db="EMBL/GenBank/DDBJ databases">
        <title>PSI-footprinting approach for the identification of protein synthesis inhibitor producers.</title>
        <authorList>
            <person name="Handel F."/>
            <person name="Kulik A."/>
            <person name="Wex K.W."/>
            <person name="Berscheid A."/>
            <person name="Saur J.S."/>
            <person name="Winkler A."/>
            <person name="Wibberg D."/>
            <person name="Kalinowski J."/>
            <person name="Broetz-Oesterhelt H."/>
            <person name="Mast Y."/>
        </authorList>
    </citation>
    <scope>NUCLEOTIDE SEQUENCE</scope>
    <source>
        <strain evidence="1">KNN 49.3e</strain>
    </source>
</reference>
<dbReference type="RefSeq" id="WP_162830998.1">
    <property type="nucleotide sequence ID" value="NZ_CP091196.1"/>
</dbReference>
<protein>
    <recommendedName>
        <fullName evidence="3">Transposase</fullName>
    </recommendedName>
</protein>
<proteinExistence type="predicted"/>
<dbReference type="Proteomes" id="UP000830158">
    <property type="component" value="Chromosome"/>
</dbReference>
<evidence type="ECO:0000313" key="2">
    <source>
        <dbReference type="Proteomes" id="UP000830158"/>
    </source>
</evidence>
<sequence length="52" mass="5788">MRTVPGRHRGPCPRIVEPQPERVARHDRASGSRTLAEVALLQTQLDKLTKGT</sequence>
<dbReference type="EMBL" id="CP091196">
    <property type="protein sequence ID" value="UQS23604.1"/>
    <property type="molecule type" value="Genomic_DNA"/>
</dbReference>
<accession>A0ABY4NU49</accession>
<keyword evidence="2" id="KW-1185">Reference proteome</keyword>
<evidence type="ECO:0000313" key="1">
    <source>
        <dbReference type="EMBL" id="UQS23604.1"/>
    </source>
</evidence>